<dbReference type="InterPro" id="IPR005299">
    <property type="entry name" value="MeTrfase_7"/>
</dbReference>
<proteinExistence type="inferred from homology"/>
<reference evidence="2" key="2">
    <citation type="submission" date="2022-01" db="EMBL/GenBank/DDBJ databases">
        <authorList>
            <person name="Yamashiro T."/>
            <person name="Shiraishi A."/>
            <person name="Satake H."/>
            <person name="Nakayama K."/>
        </authorList>
    </citation>
    <scope>NUCLEOTIDE SEQUENCE</scope>
</reference>
<dbReference type="EMBL" id="BQNB010019477">
    <property type="protein sequence ID" value="GJT85722.1"/>
    <property type="molecule type" value="Genomic_DNA"/>
</dbReference>
<dbReference type="SUPFAM" id="SSF53335">
    <property type="entry name" value="S-adenosyl-L-methionine-dependent methyltransferases"/>
    <property type="match status" value="1"/>
</dbReference>
<comment type="caution">
    <text evidence="2">The sequence shown here is derived from an EMBL/GenBank/DDBJ whole genome shotgun (WGS) entry which is preliminary data.</text>
</comment>
<evidence type="ECO:0000313" key="2">
    <source>
        <dbReference type="EMBL" id="GJT85722.1"/>
    </source>
</evidence>
<name>A0ABQ5HEI5_9ASTR</name>
<protein>
    <submittedName>
        <fullName evidence="2">Benzoate carboxyl methyltransferase-like protein</fullName>
    </submittedName>
</protein>
<sequence length="156" mass="17547">MFPSTAFIFIQTSNHPNITVKFQEKTIVCGGRMVLTFVGRSTFDPCSSGSSRVSELVVKSLVDAINEGLVRESDLYSLNVPLYYAYADEIRDIIHNQGSISLDILETFEINLDPYDTDYENVNVSDGEPKHGSIYVSDYEIIRAKLKLCELKHNIS</sequence>
<reference evidence="2" key="1">
    <citation type="journal article" date="2022" name="Int. J. Mol. Sci.">
        <title>Draft Genome of Tanacetum Coccineum: Genomic Comparison of Closely Related Tanacetum-Family Plants.</title>
        <authorList>
            <person name="Yamashiro T."/>
            <person name="Shiraishi A."/>
            <person name="Nakayama K."/>
            <person name="Satake H."/>
        </authorList>
    </citation>
    <scope>NUCLEOTIDE SEQUENCE</scope>
</reference>
<dbReference type="Proteomes" id="UP001151760">
    <property type="component" value="Unassembled WGS sequence"/>
</dbReference>
<accession>A0ABQ5HEI5</accession>
<dbReference type="PANTHER" id="PTHR31009">
    <property type="entry name" value="S-ADENOSYL-L-METHIONINE:CARBOXYL METHYLTRANSFERASE FAMILY PROTEIN"/>
    <property type="match status" value="1"/>
</dbReference>
<dbReference type="InterPro" id="IPR029063">
    <property type="entry name" value="SAM-dependent_MTases_sf"/>
</dbReference>
<keyword evidence="3" id="KW-1185">Reference proteome</keyword>
<dbReference type="Gene3D" id="3.40.50.150">
    <property type="entry name" value="Vaccinia Virus protein VP39"/>
    <property type="match status" value="1"/>
</dbReference>
<evidence type="ECO:0000313" key="3">
    <source>
        <dbReference type="Proteomes" id="UP001151760"/>
    </source>
</evidence>
<dbReference type="Pfam" id="PF03492">
    <property type="entry name" value="Methyltransf_7"/>
    <property type="match status" value="1"/>
</dbReference>
<evidence type="ECO:0000256" key="1">
    <source>
        <dbReference type="ARBA" id="ARBA00007967"/>
    </source>
</evidence>
<gene>
    <name evidence="2" type="ORF">Tco_1067439</name>
</gene>
<organism evidence="2 3">
    <name type="scientific">Tanacetum coccineum</name>
    <dbReference type="NCBI Taxonomy" id="301880"/>
    <lineage>
        <taxon>Eukaryota</taxon>
        <taxon>Viridiplantae</taxon>
        <taxon>Streptophyta</taxon>
        <taxon>Embryophyta</taxon>
        <taxon>Tracheophyta</taxon>
        <taxon>Spermatophyta</taxon>
        <taxon>Magnoliopsida</taxon>
        <taxon>eudicotyledons</taxon>
        <taxon>Gunneridae</taxon>
        <taxon>Pentapetalae</taxon>
        <taxon>asterids</taxon>
        <taxon>campanulids</taxon>
        <taxon>Asterales</taxon>
        <taxon>Asteraceae</taxon>
        <taxon>Asteroideae</taxon>
        <taxon>Anthemideae</taxon>
        <taxon>Anthemidinae</taxon>
        <taxon>Tanacetum</taxon>
    </lineage>
</organism>
<comment type="similarity">
    <text evidence="1">Belongs to the methyltransferase superfamily. Type-7 methyltransferase family.</text>
</comment>